<organism evidence="2 3">
    <name type="scientific">Fonsecaea multimorphosa CBS 102226</name>
    <dbReference type="NCBI Taxonomy" id="1442371"/>
    <lineage>
        <taxon>Eukaryota</taxon>
        <taxon>Fungi</taxon>
        <taxon>Dikarya</taxon>
        <taxon>Ascomycota</taxon>
        <taxon>Pezizomycotina</taxon>
        <taxon>Eurotiomycetes</taxon>
        <taxon>Chaetothyriomycetidae</taxon>
        <taxon>Chaetothyriales</taxon>
        <taxon>Herpotrichiellaceae</taxon>
        <taxon>Fonsecaea</taxon>
    </lineage>
</organism>
<dbReference type="EMBL" id="KN848070">
    <property type="protein sequence ID" value="KIX98983.1"/>
    <property type="molecule type" value="Genomic_DNA"/>
</dbReference>
<dbReference type="Proteomes" id="UP000053411">
    <property type="component" value="Unassembled WGS sequence"/>
</dbReference>
<dbReference type="OrthoDB" id="4363080at2759"/>
<sequence length="144" mass="15843">MEKIIRLFPVDRAIGASNADAIHEEFVAKIKGRIGEQLREIAQAFSPSGRFAEGVRDGGSTTITFDDPEYGRHDPDASFQDPDAQYAGVVVEVAYLQKAQALPRLADEHILGSDGNIEVMVEFNIEYSHKLATLSILDAYTRCS</sequence>
<dbReference type="GeneID" id="27711190"/>
<evidence type="ECO:0000256" key="1">
    <source>
        <dbReference type="SAM" id="MobiDB-lite"/>
    </source>
</evidence>
<protein>
    <submittedName>
        <fullName evidence="2">Uncharacterized protein</fullName>
    </submittedName>
</protein>
<dbReference type="RefSeq" id="XP_016633106.1">
    <property type="nucleotide sequence ID" value="XM_016775947.1"/>
</dbReference>
<evidence type="ECO:0000313" key="3">
    <source>
        <dbReference type="Proteomes" id="UP000053411"/>
    </source>
</evidence>
<name>A0A0D2KQM0_9EURO</name>
<gene>
    <name evidence="2" type="ORF">Z520_05444</name>
</gene>
<evidence type="ECO:0000313" key="2">
    <source>
        <dbReference type="EMBL" id="KIX98983.1"/>
    </source>
</evidence>
<dbReference type="STRING" id="1442371.A0A0D2KQM0"/>
<dbReference type="VEuPathDB" id="FungiDB:Z520_05444"/>
<dbReference type="AlphaFoldDB" id="A0A0D2KQM0"/>
<proteinExistence type="predicted"/>
<accession>A0A0D2KQM0</accession>
<reference evidence="2 3" key="1">
    <citation type="submission" date="2015-01" db="EMBL/GenBank/DDBJ databases">
        <title>The Genome Sequence of Fonsecaea multimorphosa CBS 102226.</title>
        <authorList>
            <consortium name="The Broad Institute Genomics Platform"/>
            <person name="Cuomo C."/>
            <person name="de Hoog S."/>
            <person name="Gorbushina A."/>
            <person name="Stielow B."/>
            <person name="Teixiera M."/>
            <person name="Abouelleil A."/>
            <person name="Chapman S.B."/>
            <person name="Priest M."/>
            <person name="Young S.K."/>
            <person name="Wortman J."/>
            <person name="Nusbaum C."/>
            <person name="Birren B."/>
        </authorList>
    </citation>
    <scope>NUCLEOTIDE SEQUENCE [LARGE SCALE GENOMIC DNA]</scope>
    <source>
        <strain evidence="2 3">CBS 102226</strain>
    </source>
</reference>
<keyword evidence="3" id="KW-1185">Reference proteome</keyword>
<feature type="region of interest" description="Disordered" evidence="1">
    <location>
        <begin position="56"/>
        <end position="75"/>
    </location>
</feature>